<evidence type="ECO:0000313" key="5">
    <source>
        <dbReference type="Proteomes" id="UP001139347"/>
    </source>
</evidence>
<evidence type="ECO:0000313" key="4">
    <source>
        <dbReference type="EMBL" id="MCJ8010979.1"/>
    </source>
</evidence>
<dbReference type="PANTHER" id="PTHR31306:SF4">
    <property type="entry name" value="ALPHA-1,2-GALACTOSYLTRANSFERASE"/>
    <property type="match status" value="1"/>
</dbReference>
<name>A0A9X2B0Z3_9BACL</name>
<comment type="caution">
    <text evidence="4">The sequence shown here is derived from an EMBL/GenBank/DDBJ whole genome shotgun (WGS) entry which is preliminary data.</text>
</comment>
<evidence type="ECO:0000256" key="2">
    <source>
        <dbReference type="ARBA" id="ARBA00022679"/>
    </source>
</evidence>
<protein>
    <submittedName>
        <fullName evidence="4">Glycosyltransferase family 77 protein</fullName>
    </submittedName>
</protein>
<accession>A0A9X2B0Z3</accession>
<dbReference type="GO" id="GO:0006487">
    <property type="term" value="P:protein N-linked glycosylation"/>
    <property type="evidence" value="ECO:0007669"/>
    <property type="project" value="TreeGrafter"/>
</dbReference>
<gene>
    <name evidence="4" type="ORF">MUG84_04380</name>
</gene>
<evidence type="ECO:0000256" key="1">
    <source>
        <dbReference type="ARBA" id="ARBA00022676"/>
    </source>
</evidence>
<sequence length="242" mass="28645">MIPNIPKELLNTWNKKNDMLICSMANKDQFINMLHIMSPTVWAYADIYKIDHLMLPLHNKQLQSSRPSAWDKIIMINHMLDFYEIVMWIDCDCIFYNPWPDIRTILDYNYPMYLTRQQWGGIPNTGVWVVRSTQQSKDILQAVWNNKKFIDNPWWEQAALLDLMGYQLSDSQDPNNIPFNPTPLSSQIGYLDIIWNSCGSSISEQTVIKHYCSPSRPKDLNDLYQKMGKDRHDFFWKLDNCR</sequence>
<dbReference type="InterPro" id="IPR029044">
    <property type="entry name" value="Nucleotide-diphossugar_trans"/>
</dbReference>
<dbReference type="EMBL" id="JALIRP010000001">
    <property type="protein sequence ID" value="MCJ8010979.1"/>
    <property type="molecule type" value="Genomic_DNA"/>
</dbReference>
<dbReference type="AlphaFoldDB" id="A0A9X2B0Z3"/>
<proteinExistence type="predicted"/>
<dbReference type="GO" id="GO:0016757">
    <property type="term" value="F:glycosyltransferase activity"/>
    <property type="evidence" value="ECO:0007669"/>
    <property type="project" value="UniProtKB-KW"/>
</dbReference>
<dbReference type="RefSeq" id="WP_244720710.1">
    <property type="nucleotide sequence ID" value="NZ_JALIRP010000001.1"/>
</dbReference>
<evidence type="ECO:0000259" key="3">
    <source>
        <dbReference type="Pfam" id="PF03407"/>
    </source>
</evidence>
<dbReference type="GO" id="GO:0016020">
    <property type="term" value="C:membrane"/>
    <property type="evidence" value="ECO:0007669"/>
    <property type="project" value="InterPro"/>
</dbReference>
<dbReference type="InterPro" id="IPR008630">
    <property type="entry name" value="Glyco_trans_34"/>
</dbReference>
<dbReference type="Pfam" id="PF03407">
    <property type="entry name" value="Nucleotid_trans"/>
    <property type="match status" value="1"/>
</dbReference>
<keyword evidence="2" id="KW-0808">Transferase</keyword>
<dbReference type="Proteomes" id="UP001139347">
    <property type="component" value="Unassembled WGS sequence"/>
</dbReference>
<dbReference type="Gene3D" id="3.90.550.10">
    <property type="entry name" value="Spore Coat Polysaccharide Biosynthesis Protein SpsA, Chain A"/>
    <property type="match status" value="1"/>
</dbReference>
<keyword evidence="1" id="KW-0328">Glycosyltransferase</keyword>
<dbReference type="PANTHER" id="PTHR31306">
    <property type="entry name" value="ALPHA-1,6-MANNOSYLTRANSFERASE MNN11-RELATED"/>
    <property type="match status" value="1"/>
</dbReference>
<dbReference type="SUPFAM" id="SSF53448">
    <property type="entry name" value="Nucleotide-diphospho-sugar transferases"/>
    <property type="match status" value="1"/>
</dbReference>
<feature type="domain" description="Nucleotide-diphospho-sugar transferase" evidence="3">
    <location>
        <begin position="106"/>
        <end position="185"/>
    </location>
</feature>
<organism evidence="4 5">
    <name type="scientific">Paenibacillus mangrovi</name>
    <dbReference type="NCBI Taxonomy" id="2931978"/>
    <lineage>
        <taxon>Bacteria</taxon>
        <taxon>Bacillati</taxon>
        <taxon>Bacillota</taxon>
        <taxon>Bacilli</taxon>
        <taxon>Bacillales</taxon>
        <taxon>Paenibacillaceae</taxon>
        <taxon>Paenibacillus</taxon>
    </lineage>
</organism>
<reference evidence="4" key="1">
    <citation type="submission" date="2022-04" db="EMBL/GenBank/DDBJ databases">
        <title>Paenibacillus mangrovi sp. nov., a novel endophytic bacterium isolated from bark of Kandelia candel.</title>
        <authorList>
            <person name="Tuo L."/>
        </authorList>
    </citation>
    <scope>NUCLEOTIDE SEQUENCE</scope>
    <source>
        <strain evidence="4">KQZ6P-2</strain>
    </source>
</reference>
<dbReference type="InterPro" id="IPR005069">
    <property type="entry name" value="Nucl-diP-sugar_transferase"/>
</dbReference>
<keyword evidence="5" id="KW-1185">Reference proteome</keyword>